<dbReference type="EMBL" id="JACXVP010000007">
    <property type="protein sequence ID" value="KAG5596542.1"/>
    <property type="molecule type" value="Genomic_DNA"/>
</dbReference>
<sequence>MESWQQMLTWEYFKRELLNRFHHSQKINQYDVLIGLKQVSTVTVFREEFEKVSASMKEASDGMLSGVFLNGLKEEIRAEVMLLQAQTLREIMEMAQKVEDRNSVLQQVQGFKFESSRGSASNKLVGFRPNYHRVANILESRDSRAGVAGRNTDSPVHTATKSTGFNGTAVAKFEGQFKRLFDSEFTQKRELGLCFRCDKNFGPNHRYKNRQLNLLIISKAPNTDEDDTEEFFESIGEDVAEGEMNGTMMVLNMNSVVGLTRGRTMKLVGTIHGHDVIILVDSGATHNFISSTLAHHLQLPIKKTKGFEVTIGMEWLATLGEMRVNWKLLTMKFKDAGRLVSLRGDSAMVRTVVPLKAMTNLLKKGNQGFLVESNQVTITEDEIAITSKEIEKLLYDYPEVGEQALGLPPRRSWDHAITLQSGAQPPNIRPYQYPHSQKAEIE</sequence>
<dbReference type="Proteomes" id="UP000824120">
    <property type="component" value="Chromosome 7"/>
</dbReference>
<comment type="caution">
    <text evidence="3">The sequence shown here is derived from an EMBL/GenBank/DDBJ whole genome shotgun (WGS) entry which is preliminary data.</text>
</comment>
<evidence type="ECO:0000313" key="3">
    <source>
        <dbReference type="EMBL" id="KAG5596542.1"/>
    </source>
</evidence>
<dbReference type="Gene3D" id="2.40.70.10">
    <property type="entry name" value="Acid Proteases"/>
    <property type="match status" value="1"/>
</dbReference>
<dbReference type="InterPro" id="IPR005162">
    <property type="entry name" value="Retrotrans_gag_dom"/>
</dbReference>
<feature type="domain" description="Retrotransposon gag" evidence="2">
    <location>
        <begin position="7"/>
        <end position="74"/>
    </location>
</feature>
<name>A0A9J5YC52_SOLCO</name>
<evidence type="ECO:0000313" key="4">
    <source>
        <dbReference type="Proteomes" id="UP000824120"/>
    </source>
</evidence>
<gene>
    <name evidence="3" type="ORF">H5410_037774</name>
</gene>
<dbReference type="Pfam" id="PF03732">
    <property type="entry name" value="Retrotrans_gag"/>
    <property type="match status" value="1"/>
</dbReference>
<dbReference type="PANTHER" id="PTHR15503">
    <property type="entry name" value="LDOC1 RELATED"/>
    <property type="match status" value="1"/>
</dbReference>
<dbReference type="CDD" id="cd00303">
    <property type="entry name" value="retropepsin_like"/>
    <property type="match status" value="1"/>
</dbReference>
<organism evidence="3 4">
    <name type="scientific">Solanum commersonii</name>
    <name type="common">Commerson's wild potato</name>
    <name type="synonym">Commerson's nightshade</name>
    <dbReference type="NCBI Taxonomy" id="4109"/>
    <lineage>
        <taxon>Eukaryota</taxon>
        <taxon>Viridiplantae</taxon>
        <taxon>Streptophyta</taxon>
        <taxon>Embryophyta</taxon>
        <taxon>Tracheophyta</taxon>
        <taxon>Spermatophyta</taxon>
        <taxon>Magnoliopsida</taxon>
        <taxon>eudicotyledons</taxon>
        <taxon>Gunneridae</taxon>
        <taxon>Pentapetalae</taxon>
        <taxon>asterids</taxon>
        <taxon>lamiids</taxon>
        <taxon>Solanales</taxon>
        <taxon>Solanaceae</taxon>
        <taxon>Solanoideae</taxon>
        <taxon>Solaneae</taxon>
        <taxon>Solanum</taxon>
    </lineage>
</organism>
<keyword evidence="4" id="KW-1185">Reference proteome</keyword>
<dbReference type="AlphaFoldDB" id="A0A9J5YC52"/>
<evidence type="ECO:0000259" key="2">
    <source>
        <dbReference type="Pfam" id="PF03732"/>
    </source>
</evidence>
<dbReference type="SUPFAM" id="SSF50630">
    <property type="entry name" value="Acid proteases"/>
    <property type="match status" value="1"/>
</dbReference>
<proteinExistence type="predicted"/>
<feature type="region of interest" description="Disordered" evidence="1">
    <location>
        <begin position="421"/>
        <end position="442"/>
    </location>
</feature>
<dbReference type="PANTHER" id="PTHR15503:SF22">
    <property type="entry name" value="TRANSPOSON TY3-I GAG POLYPROTEIN"/>
    <property type="match status" value="1"/>
</dbReference>
<evidence type="ECO:0000256" key="1">
    <source>
        <dbReference type="SAM" id="MobiDB-lite"/>
    </source>
</evidence>
<dbReference type="OrthoDB" id="1933597at2759"/>
<dbReference type="InterPro" id="IPR032567">
    <property type="entry name" value="RTL1-rel"/>
</dbReference>
<protein>
    <recommendedName>
        <fullName evidence="2">Retrotransposon gag domain-containing protein</fullName>
    </recommendedName>
</protein>
<accession>A0A9J5YC52</accession>
<dbReference type="InterPro" id="IPR021109">
    <property type="entry name" value="Peptidase_aspartic_dom_sf"/>
</dbReference>
<reference evidence="3 4" key="1">
    <citation type="submission" date="2020-09" db="EMBL/GenBank/DDBJ databases">
        <title>De no assembly of potato wild relative species, Solanum commersonii.</title>
        <authorList>
            <person name="Cho K."/>
        </authorList>
    </citation>
    <scope>NUCLEOTIDE SEQUENCE [LARGE SCALE GENOMIC DNA]</scope>
    <source>
        <strain evidence="3">LZ3.2</strain>
        <tissue evidence="3">Leaf</tissue>
    </source>
</reference>